<dbReference type="RefSeq" id="WP_016483892.1">
    <property type="nucleotide sequence ID" value="NC_021487.1"/>
</dbReference>
<keyword evidence="1" id="KW-1133">Transmembrane helix</keyword>
<dbReference type="AlphaFoldDB" id="S0EXG2"/>
<gene>
    <name evidence="2" type="ORF">CCALI_02590</name>
</gene>
<evidence type="ECO:0000256" key="1">
    <source>
        <dbReference type="SAM" id="Phobius"/>
    </source>
</evidence>
<organism evidence="2 3">
    <name type="scientific">Chthonomonas calidirosea (strain DSM 23976 / ICMP 18418 / T49)</name>
    <dbReference type="NCBI Taxonomy" id="1303518"/>
    <lineage>
        <taxon>Bacteria</taxon>
        <taxon>Bacillati</taxon>
        <taxon>Armatimonadota</taxon>
        <taxon>Chthonomonadia</taxon>
        <taxon>Chthonomonadales</taxon>
        <taxon>Chthonomonadaceae</taxon>
        <taxon>Chthonomonas</taxon>
    </lineage>
</organism>
<dbReference type="EMBL" id="HF951689">
    <property type="protein sequence ID" value="CCW36383.1"/>
    <property type="molecule type" value="Genomic_DNA"/>
</dbReference>
<evidence type="ECO:0000313" key="2">
    <source>
        <dbReference type="EMBL" id="CCW36383.1"/>
    </source>
</evidence>
<dbReference type="KEGG" id="ccz:CCALI_02590"/>
<keyword evidence="3" id="KW-1185">Reference proteome</keyword>
<sequence>MEVCPTSKTLKTNQSKTLWLVALFLGLILGLVGLFFFAFQQEQQAIQSQEDPGFVHAWIEGVRYGPNLTLSTGDPLTKWLARYHLPWFQKPHLFVSRYQANPGSLELWLGYQSELPNHPDLVCHRVGRTAFIDNFGQAYHGFLDVLPHAIGIYLPGYDHSASELICTLHWMPSPPDPPFPVSEPMRFFISLPHYVRKLPPAKEIPNGPVVQTRRGVTVTLSHVYLSDPQFSDPDTARNEITFHLKIEGGTLAASNVLTTAIADPFSLHRSPSAWPPARQPLSISDPYGFPLISPDRSITPMYSLGSFGGPLQEPDGAVWVAPVDGAGRSTDVVRFRFDVRPRGGGALIPFDMVVRVHHDASV</sequence>
<dbReference type="Proteomes" id="UP000014227">
    <property type="component" value="Chromosome I"/>
</dbReference>
<dbReference type="HOGENOM" id="CLU_764401_0_0_0"/>
<keyword evidence="1" id="KW-0812">Transmembrane</keyword>
<dbReference type="PATRIC" id="fig|1303518.3.peg.2690"/>
<protein>
    <submittedName>
        <fullName evidence="2">Uncharacterized protein</fullName>
    </submittedName>
</protein>
<keyword evidence="1" id="KW-0472">Membrane</keyword>
<name>S0EXG2_CHTCT</name>
<proteinExistence type="predicted"/>
<feature type="transmembrane region" description="Helical" evidence="1">
    <location>
        <begin position="18"/>
        <end position="39"/>
    </location>
</feature>
<dbReference type="STRING" id="454171.CP488_01501"/>
<dbReference type="InParanoid" id="S0EXG2"/>
<evidence type="ECO:0000313" key="3">
    <source>
        <dbReference type="Proteomes" id="UP000014227"/>
    </source>
</evidence>
<reference evidence="3" key="1">
    <citation type="submission" date="2013-03" db="EMBL/GenBank/DDBJ databases">
        <title>Genome sequence of Chthonomonas calidirosea, the first sequenced genome from the Armatimonadetes phylum (formally candidate division OP10).</title>
        <authorList>
            <person name="Lee K.C.Y."/>
            <person name="Morgan X.C."/>
            <person name="Dunfield P.F."/>
            <person name="Tamas I."/>
            <person name="Houghton K.M."/>
            <person name="Vyssotski M."/>
            <person name="Ryan J.L.J."/>
            <person name="Lagutin K."/>
            <person name="McDonald I.R."/>
            <person name="Stott M.B."/>
        </authorList>
    </citation>
    <scope>NUCLEOTIDE SEQUENCE [LARGE SCALE GENOMIC DNA]</scope>
    <source>
        <strain evidence="3">DSM 23976 / ICMP 18418 / T49</strain>
    </source>
</reference>
<accession>S0EXG2</accession>